<dbReference type="EMBL" id="RWGY01000007">
    <property type="protein sequence ID" value="TVU40126.1"/>
    <property type="molecule type" value="Genomic_DNA"/>
</dbReference>
<reference evidence="1 2" key="1">
    <citation type="journal article" date="2019" name="Sci. Rep.">
        <title>A high-quality genome of Eragrostis curvula grass provides insights into Poaceae evolution and supports new strategies to enhance forage quality.</title>
        <authorList>
            <person name="Carballo J."/>
            <person name="Santos B.A.C.M."/>
            <person name="Zappacosta D."/>
            <person name="Garbus I."/>
            <person name="Selva J.P."/>
            <person name="Gallo C.A."/>
            <person name="Diaz A."/>
            <person name="Albertini E."/>
            <person name="Caccamo M."/>
            <person name="Echenique V."/>
        </authorList>
    </citation>
    <scope>NUCLEOTIDE SEQUENCE [LARGE SCALE GENOMIC DNA]</scope>
    <source>
        <strain evidence="2">cv. Victoria</strain>
        <tissue evidence="1">Leaf</tissue>
    </source>
</reference>
<protein>
    <recommendedName>
        <fullName evidence="3">Rx N-terminal domain-containing protein</fullName>
    </recommendedName>
</protein>
<accession>A0A5J9VWW7</accession>
<sequence length="482" mass="55090">MDILLSVVASDLVGRLFSFIIGKYQKPVAINTADRLQRALLRARVIVEEAEGRQIANRAMLQQLSQLRRELCQAAYAIDTFRWRASELSRSWRLHDMVESLEAALSDMREFVVLLSSCSRVTRQPYSTYLYMENCMFGLQMEKEEIISFLSRPSQDLDILPIIGPHEVGKRTLVEHVCLDERVRERFVKIHRLSSYHLDDFHIHEHHHRSLFDFTERSLIVIDVDDRDADVEESWRRFHSAVRRRALRGSKVIVISRKEAHSSMGTVSPIKLRALRREDLWYFFRALAFGAADPDDRPELALLAMTLCAGISRSSALFAVANIIAASLRADLNVRSWRRVLKVLSEATMLWLGAAGDGLDQDKAGHYNLFRPVKDAPGVPCLFYNKRKSISVTQSDLPKVTMLGLLTGASLPPAGETRFDVLAWQSRIPPYASYIATCDTDRAHHQQVIAPKTRLLNKRRRDHQEGDPCYGPKVAHKWLLTH</sequence>
<dbReference type="SUPFAM" id="SSF52540">
    <property type="entry name" value="P-loop containing nucleoside triphosphate hydrolases"/>
    <property type="match status" value="1"/>
</dbReference>
<organism evidence="1 2">
    <name type="scientific">Eragrostis curvula</name>
    <name type="common">weeping love grass</name>
    <dbReference type="NCBI Taxonomy" id="38414"/>
    <lineage>
        <taxon>Eukaryota</taxon>
        <taxon>Viridiplantae</taxon>
        <taxon>Streptophyta</taxon>
        <taxon>Embryophyta</taxon>
        <taxon>Tracheophyta</taxon>
        <taxon>Spermatophyta</taxon>
        <taxon>Magnoliopsida</taxon>
        <taxon>Liliopsida</taxon>
        <taxon>Poales</taxon>
        <taxon>Poaceae</taxon>
        <taxon>PACMAD clade</taxon>
        <taxon>Chloridoideae</taxon>
        <taxon>Eragrostideae</taxon>
        <taxon>Eragrostidinae</taxon>
        <taxon>Eragrostis</taxon>
    </lineage>
</organism>
<dbReference type="Gramene" id="TVU40126">
    <property type="protein sequence ID" value="TVU40126"/>
    <property type="gene ID" value="EJB05_13576"/>
</dbReference>
<dbReference type="PANTHER" id="PTHR33377:SF54">
    <property type="entry name" value="OS01G0256300 PROTEIN"/>
    <property type="match status" value="1"/>
</dbReference>
<proteinExistence type="predicted"/>
<dbReference type="OrthoDB" id="672366at2759"/>
<evidence type="ECO:0000313" key="2">
    <source>
        <dbReference type="Proteomes" id="UP000324897"/>
    </source>
</evidence>
<gene>
    <name evidence="1" type="ORF">EJB05_13576</name>
</gene>
<feature type="non-terminal residue" evidence="1">
    <location>
        <position position="1"/>
    </location>
</feature>
<dbReference type="Proteomes" id="UP000324897">
    <property type="component" value="Chromosome 4"/>
</dbReference>
<keyword evidence="2" id="KW-1185">Reference proteome</keyword>
<dbReference type="AlphaFoldDB" id="A0A5J9VWW7"/>
<evidence type="ECO:0008006" key="3">
    <source>
        <dbReference type="Google" id="ProtNLM"/>
    </source>
</evidence>
<evidence type="ECO:0000313" key="1">
    <source>
        <dbReference type="EMBL" id="TVU40126.1"/>
    </source>
</evidence>
<name>A0A5J9VWW7_9POAL</name>
<dbReference type="PANTHER" id="PTHR33377">
    <property type="entry name" value="OS10G0134700 PROTEIN-RELATED"/>
    <property type="match status" value="1"/>
</dbReference>
<comment type="caution">
    <text evidence="1">The sequence shown here is derived from an EMBL/GenBank/DDBJ whole genome shotgun (WGS) entry which is preliminary data.</text>
</comment>
<dbReference type="InterPro" id="IPR027417">
    <property type="entry name" value="P-loop_NTPase"/>
</dbReference>